<evidence type="ECO:0000313" key="1">
    <source>
        <dbReference type="EMBL" id="KIM89917.1"/>
    </source>
</evidence>
<keyword evidence="2" id="KW-1185">Reference proteome</keyword>
<sequence length="117" mass="13194">MRNQSHYEMPSGRSARVDTILFLLAFQHLLFLRNFKSIVSQVGLNNGLMFVLSTIINGQSAEPKRMLCTVGTHVGKRQLTIDRTKLRTWACLAWRCLCFRAIGRRPSESSGSFGGHP</sequence>
<gene>
    <name evidence="1" type="ORF">PILCRDRAFT_201148</name>
</gene>
<proteinExistence type="predicted"/>
<evidence type="ECO:0000313" key="2">
    <source>
        <dbReference type="Proteomes" id="UP000054166"/>
    </source>
</evidence>
<dbReference type="InParanoid" id="A0A0C3CJJ8"/>
<reference evidence="2" key="2">
    <citation type="submission" date="2015-01" db="EMBL/GenBank/DDBJ databases">
        <title>Evolutionary Origins and Diversification of the Mycorrhizal Mutualists.</title>
        <authorList>
            <consortium name="DOE Joint Genome Institute"/>
            <consortium name="Mycorrhizal Genomics Consortium"/>
            <person name="Kohler A."/>
            <person name="Kuo A."/>
            <person name="Nagy L.G."/>
            <person name="Floudas D."/>
            <person name="Copeland A."/>
            <person name="Barry K.W."/>
            <person name="Cichocki N."/>
            <person name="Veneault-Fourrey C."/>
            <person name="LaButti K."/>
            <person name="Lindquist E.A."/>
            <person name="Lipzen A."/>
            <person name="Lundell T."/>
            <person name="Morin E."/>
            <person name="Murat C."/>
            <person name="Riley R."/>
            <person name="Ohm R."/>
            <person name="Sun H."/>
            <person name="Tunlid A."/>
            <person name="Henrissat B."/>
            <person name="Grigoriev I.V."/>
            <person name="Hibbett D.S."/>
            <person name="Martin F."/>
        </authorList>
    </citation>
    <scope>NUCLEOTIDE SEQUENCE [LARGE SCALE GENOMIC DNA]</scope>
    <source>
        <strain evidence="2">F 1598</strain>
    </source>
</reference>
<dbReference type="Proteomes" id="UP000054166">
    <property type="component" value="Unassembled WGS sequence"/>
</dbReference>
<dbReference type="EMBL" id="KN832974">
    <property type="protein sequence ID" value="KIM89917.1"/>
    <property type="molecule type" value="Genomic_DNA"/>
</dbReference>
<name>A0A0C3CJJ8_PILCF</name>
<dbReference type="AlphaFoldDB" id="A0A0C3CJJ8"/>
<reference evidence="1 2" key="1">
    <citation type="submission" date="2014-04" db="EMBL/GenBank/DDBJ databases">
        <authorList>
            <consortium name="DOE Joint Genome Institute"/>
            <person name="Kuo A."/>
            <person name="Tarkka M."/>
            <person name="Buscot F."/>
            <person name="Kohler A."/>
            <person name="Nagy L.G."/>
            <person name="Floudas D."/>
            <person name="Copeland A."/>
            <person name="Barry K.W."/>
            <person name="Cichocki N."/>
            <person name="Veneault-Fourrey C."/>
            <person name="LaButti K."/>
            <person name="Lindquist E.A."/>
            <person name="Lipzen A."/>
            <person name="Lundell T."/>
            <person name="Morin E."/>
            <person name="Murat C."/>
            <person name="Sun H."/>
            <person name="Tunlid A."/>
            <person name="Henrissat B."/>
            <person name="Grigoriev I.V."/>
            <person name="Hibbett D.S."/>
            <person name="Martin F."/>
            <person name="Nordberg H.P."/>
            <person name="Cantor M.N."/>
            <person name="Hua S.X."/>
        </authorList>
    </citation>
    <scope>NUCLEOTIDE SEQUENCE [LARGE SCALE GENOMIC DNA]</scope>
    <source>
        <strain evidence="1 2">F 1598</strain>
    </source>
</reference>
<dbReference type="HOGENOM" id="CLU_2085653_0_0_1"/>
<protein>
    <submittedName>
        <fullName evidence="1">Uncharacterized protein</fullName>
    </submittedName>
</protein>
<accession>A0A0C3CJJ8</accession>
<organism evidence="1 2">
    <name type="scientific">Piloderma croceum (strain F 1598)</name>
    <dbReference type="NCBI Taxonomy" id="765440"/>
    <lineage>
        <taxon>Eukaryota</taxon>
        <taxon>Fungi</taxon>
        <taxon>Dikarya</taxon>
        <taxon>Basidiomycota</taxon>
        <taxon>Agaricomycotina</taxon>
        <taxon>Agaricomycetes</taxon>
        <taxon>Agaricomycetidae</taxon>
        <taxon>Atheliales</taxon>
        <taxon>Atheliaceae</taxon>
        <taxon>Piloderma</taxon>
    </lineage>
</organism>